<dbReference type="KEGG" id="adi:B5T_00364"/>
<keyword evidence="3" id="KW-1185">Reference proteome</keyword>
<keyword evidence="2" id="KW-0418">Kinase</keyword>
<name>K0CAY5_ALCDB</name>
<dbReference type="GO" id="GO:0005524">
    <property type="term" value="F:ATP binding"/>
    <property type="evidence" value="ECO:0007669"/>
    <property type="project" value="InterPro"/>
</dbReference>
<keyword evidence="2" id="KW-0808">Transferase</keyword>
<dbReference type="RefSeq" id="WP_014992732.1">
    <property type="nucleotide sequence ID" value="NC_018691.1"/>
</dbReference>
<evidence type="ECO:0000259" key="1">
    <source>
        <dbReference type="Pfam" id="PF00485"/>
    </source>
</evidence>
<dbReference type="InterPro" id="IPR027417">
    <property type="entry name" value="P-loop_NTPase"/>
</dbReference>
<feature type="domain" description="Phosphoribulokinase/uridine kinase" evidence="1">
    <location>
        <begin position="26"/>
        <end position="169"/>
    </location>
</feature>
<dbReference type="Pfam" id="PF00485">
    <property type="entry name" value="PRK"/>
    <property type="match status" value="1"/>
</dbReference>
<dbReference type="HOGENOM" id="CLU_090613_0_0_6"/>
<evidence type="ECO:0000313" key="2">
    <source>
        <dbReference type="EMBL" id="AFT68651.1"/>
    </source>
</evidence>
<accession>K0CAY5</accession>
<dbReference type="PATRIC" id="fig|930169.3.peg.348"/>
<dbReference type="SUPFAM" id="SSF52540">
    <property type="entry name" value="P-loop containing nucleoside triphosphate hydrolases"/>
    <property type="match status" value="1"/>
</dbReference>
<dbReference type="OrthoDB" id="1550976at2"/>
<dbReference type="EMBL" id="CP003466">
    <property type="protein sequence ID" value="AFT68651.1"/>
    <property type="molecule type" value="Genomic_DNA"/>
</dbReference>
<dbReference type="GO" id="GO:0016301">
    <property type="term" value="F:kinase activity"/>
    <property type="evidence" value="ECO:0007669"/>
    <property type="project" value="UniProtKB-KW"/>
</dbReference>
<dbReference type="eggNOG" id="COG0572">
    <property type="taxonomic scope" value="Bacteria"/>
</dbReference>
<proteinExistence type="predicted"/>
<dbReference type="AlphaFoldDB" id="K0CAY5"/>
<reference evidence="2 3" key="1">
    <citation type="journal article" date="2012" name="J. Bacteriol.">
        <title>Complete genome sequence of Alcanivorax dieselolei type strain B5.</title>
        <authorList>
            <person name="Lai Q."/>
            <person name="Li W."/>
            <person name="Shao Z."/>
        </authorList>
    </citation>
    <scope>NUCLEOTIDE SEQUENCE [LARGE SCALE GENOMIC DNA]</scope>
    <source>
        <strain evidence="3">DSM 16502 / CGMCC 1.3690 / B-5</strain>
    </source>
</reference>
<protein>
    <submittedName>
        <fullName evidence="2">Phosphoribulokinase / uridine kinase family</fullName>
    </submittedName>
</protein>
<organism evidence="2 3">
    <name type="scientific">Alcanivorax dieselolei (strain DSM 16502 / CGMCC 1.3690 / MCCC 1A00001 / B-5)</name>
    <name type="common">Alloalcanivorax dieselolei</name>
    <dbReference type="NCBI Taxonomy" id="930169"/>
    <lineage>
        <taxon>Bacteria</taxon>
        <taxon>Pseudomonadati</taxon>
        <taxon>Pseudomonadota</taxon>
        <taxon>Gammaproteobacteria</taxon>
        <taxon>Oceanospirillales</taxon>
        <taxon>Alcanivoracaceae</taxon>
        <taxon>Alloalcanivorax</taxon>
    </lineage>
</organism>
<dbReference type="Gene3D" id="3.40.50.300">
    <property type="entry name" value="P-loop containing nucleotide triphosphate hydrolases"/>
    <property type="match status" value="1"/>
</dbReference>
<dbReference type="STRING" id="930169.B5T_00364"/>
<dbReference type="Proteomes" id="UP000006286">
    <property type="component" value="Chromosome"/>
</dbReference>
<evidence type="ECO:0000313" key="3">
    <source>
        <dbReference type="Proteomes" id="UP000006286"/>
    </source>
</evidence>
<dbReference type="InterPro" id="IPR006083">
    <property type="entry name" value="PRK/URK"/>
</dbReference>
<gene>
    <name evidence="2" type="ordered locus">B5T_00364</name>
</gene>
<sequence>MEQRKALLQRIATAIANRVNSATLCVAVDGVDGAGKSTFADELWGVLHGDGIKVIRASVDGFHNPKVIRYRKGRYSPEGFYYDSYDYEALKRLLLDPLAPAGSGVYTTAVFNHVMDRPVVVSPREATRGHVLLFDGIFLQRPELSGYWDLSLYLDIRSDTSVSRLQLRDSGPCSPDHPLNRRYTGGQAFYRQRCHPMEKAHIIVDNNELARPFIVKWDDRSPN</sequence>